<dbReference type="SUPFAM" id="SSF48371">
    <property type="entry name" value="ARM repeat"/>
    <property type="match status" value="1"/>
</dbReference>
<comment type="similarity">
    <text evidence="3">Belongs to the exportin family.</text>
</comment>
<evidence type="ECO:0000256" key="5">
    <source>
        <dbReference type="ARBA" id="ARBA00022490"/>
    </source>
</evidence>
<dbReference type="InterPro" id="IPR011989">
    <property type="entry name" value="ARM-like"/>
</dbReference>
<dbReference type="PANTHER" id="PTHR21452:SF4">
    <property type="entry name" value="EXPORTIN-6"/>
    <property type="match status" value="1"/>
</dbReference>
<dbReference type="Gene3D" id="1.25.10.10">
    <property type="entry name" value="Leucine-rich Repeat Variant"/>
    <property type="match status" value="1"/>
</dbReference>
<dbReference type="GO" id="GO:0005634">
    <property type="term" value="C:nucleus"/>
    <property type="evidence" value="ECO:0007669"/>
    <property type="project" value="UniProtKB-SubCell"/>
</dbReference>
<evidence type="ECO:0000256" key="1">
    <source>
        <dbReference type="ARBA" id="ARBA00004123"/>
    </source>
</evidence>
<keyword evidence="7" id="KW-0539">Nucleus</keyword>
<keyword evidence="4" id="KW-0813">Transport</keyword>
<dbReference type="Pfam" id="PF08389">
    <property type="entry name" value="Xpo1"/>
    <property type="match status" value="1"/>
</dbReference>
<proteinExistence type="inferred from homology"/>
<evidence type="ECO:0000259" key="8">
    <source>
        <dbReference type="Pfam" id="PF08389"/>
    </source>
</evidence>
<keyword evidence="6" id="KW-0653">Protein transport</keyword>
<evidence type="ECO:0000256" key="6">
    <source>
        <dbReference type="ARBA" id="ARBA00022927"/>
    </source>
</evidence>
<dbReference type="GO" id="GO:0006611">
    <property type="term" value="P:protein export from nucleus"/>
    <property type="evidence" value="ECO:0007669"/>
    <property type="project" value="InterPro"/>
</dbReference>
<comment type="subcellular location">
    <subcellularLocation>
        <location evidence="2">Cytoplasm</location>
    </subcellularLocation>
    <subcellularLocation>
        <location evidence="1">Nucleus</location>
    </subcellularLocation>
</comment>
<organism evidence="9">
    <name type="scientific">Xenopsylla cheopis</name>
    <name type="common">Oriental rat flea</name>
    <name type="synonym">Pulex cheopis</name>
    <dbReference type="NCBI Taxonomy" id="163159"/>
    <lineage>
        <taxon>Eukaryota</taxon>
        <taxon>Metazoa</taxon>
        <taxon>Ecdysozoa</taxon>
        <taxon>Arthropoda</taxon>
        <taxon>Hexapoda</taxon>
        <taxon>Insecta</taxon>
        <taxon>Pterygota</taxon>
        <taxon>Neoptera</taxon>
        <taxon>Endopterygota</taxon>
        <taxon>Siphonaptera</taxon>
        <taxon>Pulicidae</taxon>
        <taxon>Xenopsyllinae</taxon>
        <taxon>Xenopsylla</taxon>
    </lineage>
</organism>
<reference evidence="9" key="1">
    <citation type="submission" date="2020-03" db="EMBL/GenBank/DDBJ databases">
        <title>Transcriptomic Profiling of the Digestive Tract of the Rat Flea, Xenopsylla cheopis, Following Blood Feeding and Infection with Yersinia pestis.</title>
        <authorList>
            <person name="Bland D.M."/>
            <person name="Martens C.A."/>
            <person name="Virtaneva K."/>
            <person name="Kanakabandi K."/>
            <person name="Long D."/>
            <person name="Rosenke R."/>
            <person name="Saturday G.A."/>
            <person name="Hoyt F.H."/>
            <person name="Bruno D.P."/>
            <person name="Ribeiro J.M.C."/>
            <person name="Hinnebusch J."/>
        </authorList>
    </citation>
    <scope>NUCLEOTIDE SEQUENCE</scope>
</reference>
<evidence type="ECO:0000256" key="7">
    <source>
        <dbReference type="ARBA" id="ARBA00023242"/>
    </source>
</evidence>
<keyword evidence="5" id="KW-0963">Cytoplasm</keyword>
<dbReference type="InterPro" id="IPR040016">
    <property type="entry name" value="XPO6"/>
</dbReference>
<dbReference type="InterPro" id="IPR016024">
    <property type="entry name" value="ARM-type_fold"/>
</dbReference>
<evidence type="ECO:0000256" key="4">
    <source>
        <dbReference type="ARBA" id="ARBA00022448"/>
    </source>
</evidence>
<dbReference type="PANTHER" id="PTHR21452">
    <property type="entry name" value="EXPORTIN-6"/>
    <property type="match status" value="1"/>
</dbReference>
<dbReference type="EMBL" id="GIIL01003029">
    <property type="protein sequence ID" value="NOV46755.1"/>
    <property type="molecule type" value="Transcribed_RNA"/>
</dbReference>
<protein>
    <submittedName>
        <fullName evidence="9">Putative exportin-6 isoform x2</fullName>
    </submittedName>
</protein>
<accession>A0A6M2DK95</accession>
<sequence length="1055" mass="120829">MGTNNLSVIEELINEFYAPNTTNNRKHDIETQLETFKQDNSSWKHCLCNLTHNNHIYVWMYGINIIEDVITKRWFTLENNDRLIIKEFLWKNIKSKSNCTTQRYQTNKLAKLLTDIIKREFPHGWQEYFQKIMNMVKSSHCHLGIVLFRVTCEEIITRNDINSSRKQQLITSLNGNLNDVFVIVTQLLQSIMNKWSIANTPPSSPKEHVLNESILRNIMSADECSVRELCFELLCTVQHLFSWVELSGYVSSELLNILFALADVTLQHSETISIVALSAITEILYRKCAFAGLPTLLCGQIMRLICRLNYTNNQTNDHIGLTDSYLEKTTELIKTFVIQHYSRLLSETTFDSLQFMSLLFHYTFVVNKQSVDCYMGCLEVWCILLDFNINVKDDSFKNAILSIAASCFNNITFSSNEKFLSTIDKETLDDDFQSDWQHYLKQSFELISKITEFYPYQILSMAVEPWKNLLNIYAQINNAISADKQLNIQETEVKNVLNILQDLSTLSQCISRLASIVIESSDDSNIQQLVHLVITKAVEASQYSNKHELYNMKCSSMEIHLSLQHVQGHLLLLLSSYTSWLAQTQISALQVSGELVQCAIQPILNKCDTQNMIEQKVSKDIFLYQACATLLLNISKTIRPQNLINTEFLPQLFNKELDEKIIISLHQCIINNLILPWLGVTDQNWSTRSSQLNHYTTNISVDFLRIPYDNIILKHDVYDKASLILRIQEGVLKNYEDCYSSAKNMLKCAYEPLMEHALKYINQQGLSGPLGEAIMSFFLTALMVLQHQLGAQFTELAVTGFMNAVKREQLSKIQLYTVDKLLQILKLVVLLPGHAFKGFLPNIINLAINNILPMLSSSNLDEAHDANLSLLSLFDAILQHRWQYFYKSQILMGNSPVQAEGMEELNNINQLQAILYSYGQCLLNGDLTVFGACLQSLECLNDKWMIYHKPFFSGALLPHFLSALLQSLLNEQYSILFDNIIIAIYKMAVVDLRAFCNVALAVLINCKYSLSEQQATTLLLQFQETLDEPTFTQNLAFSEQVSLLHVSFSSFHSSI</sequence>
<dbReference type="GO" id="GO:0005049">
    <property type="term" value="F:nuclear export signal receptor activity"/>
    <property type="evidence" value="ECO:0007669"/>
    <property type="project" value="InterPro"/>
</dbReference>
<evidence type="ECO:0000256" key="2">
    <source>
        <dbReference type="ARBA" id="ARBA00004496"/>
    </source>
</evidence>
<dbReference type="InterPro" id="IPR013598">
    <property type="entry name" value="Exportin-1/Importin-b-like"/>
</dbReference>
<dbReference type="GO" id="GO:0005737">
    <property type="term" value="C:cytoplasm"/>
    <property type="evidence" value="ECO:0007669"/>
    <property type="project" value="UniProtKB-SubCell"/>
</dbReference>
<evidence type="ECO:0000313" key="9">
    <source>
        <dbReference type="EMBL" id="NOV46755.1"/>
    </source>
</evidence>
<dbReference type="AlphaFoldDB" id="A0A6M2DK95"/>
<evidence type="ECO:0000256" key="3">
    <source>
        <dbReference type="ARBA" id="ARBA00009466"/>
    </source>
</evidence>
<name>A0A6M2DK95_XENCH</name>
<feature type="domain" description="Exportin-1/Importin-beta-like" evidence="8">
    <location>
        <begin position="104"/>
        <end position="271"/>
    </location>
</feature>